<reference evidence="2" key="1">
    <citation type="submission" date="2022-07" db="EMBL/GenBank/DDBJ databases">
        <title>Genome Sequence of Physisporinus lineatus.</title>
        <authorList>
            <person name="Buettner E."/>
        </authorList>
    </citation>
    <scope>NUCLEOTIDE SEQUENCE</scope>
    <source>
        <strain evidence="2">VT162</strain>
    </source>
</reference>
<evidence type="ECO:0000313" key="2">
    <source>
        <dbReference type="EMBL" id="KAJ3485888.1"/>
    </source>
</evidence>
<feature type="region of interest" description="Disordered" evidence="1">
    <location>
        <begin position="393"/>
        <end position="443"/>
    </location>
</feature>
<feature type="compositionally biased region" description="Polar residues" evidence="1">
    <location>
        <begin position="47"/>
        <end position="57"/>
    </location>
</feature>
<comment type="caution">
    <text evidence="2">The sequence shown here is derived from an EMBL/GenBank/DDBJ whole genome shotgun (WGS) entry which is preliminary data.</text>
</comment>
<name>A0AAD5V685_9APHY</name>
<evidence type="ECO:0000313" key="3">
    <source>
        <dbReference type="Proteomes" id="UP001212997"/>
    </source>
</evidence>
<feature type="region of interest" description="Disordered" evidence="1">
    <location>
        <begin position="251"/>
        <end position="337"/>
    </location>
</feature>
<proteinExistence type="predicted"/>
<evidence type="ECO:0000256" key="1">
    <source>
        <dbReference type="SAM" id="MobiDB-lite"/>
    </source>
</evidence>
<feature type="region of interest" description="Disordered" evidence="1">
    <location>
        <begin position="1"/>
        <end position="61"/>
    </location>
</feature>
<feature type="compositionally biased region" description="Acidic residues" evidence="1">
    <location>
        <begin position="414"/>
        <end position="431"/>
    </location>
</feature>
<feature type="compositionally biased region" description="Low complexity" evidence="1">
    <location>
        <begin position="251"/>
        <end position="265"/>
    </location>
</feature>
<protein>
    <submittedName>
        <fullName evidence="2">Uncharacterized protein</fullName>
    </submittedName>
</protein>
<dbReference type="EMBL" id="JANAWD010000139">
    <property type="protein sequence ID" value="KAJ3485888.1"/>
    <property type="molecule type" value="Genomic_DNA"/>
</dbReference>
<feature type="compositionally biased region" description="Low complexity" evidence="1">
    <location>
        <begin position="104"/>
        <end position="115"/>
    </location>
</feature>
<gene>
    <name evidence="2" type="ORF">NLI96_g4639</name>
</gene>
<feature type="region of interest" description="Disordered" evidence="1">
    <location>
        <begin position="104"/>
        <end position="134"/>
    </location>
</feature>
<keyword evidence="3" id="KW-1185">Reference proteome</keyword>
<sequence>MEKETKLAAPAPTLMPSASINPKKRKEPPAEDDFPPGTFKTGEDQLMSDSSPSSQNPKGEYETGRVICEACGEGISFRDEENGTFTVKHWDAHRLECPNAAQQTTETPQYTQEPQNDTPTQPPSKRRRAKRTEDERIEYLRTDPYVAKFEAYRVLCASCDKWIRLRPNSTYCSIPWDAHRKSCLAKRVAKNTLPGEDRSSLFANDPNVRKFDAERVQCKICESWVPLGSTDNMTAIQTWLNHRTVCLENANSNTTAPSTSNSRPAIANVPPPSKHLMALVSSSSRPLPPPANRASDSKLVGTSASAPAQAGSPTAFKDLTPTFTPVNESRRRNAEQRAAALRSDDLIGQVEPNRVFCSLCQKWVQLRQDSSYCAYPWLQHRQKCLNRQLANHKRSQKENGIGDSGLYEFSTVGDDTDEPESEEGVMSGDDEEKVKRRAERKDEKRKAKEIARVARMKKEEERRKMLSQRPLPPALAFAASDPDADGEYEWDPDYVSQPRLADLNTAPGRLEFAFKSVRYLFKTTYERSDDLTIATLVTYLNAAIPPDKHEDFDTTEVTKAAIALHERGDFVLEGDTLRLPD</sequence>
<accession>A0AAD5V685</accession>
<organism evidence="2 3">
    <name type="scientific">Meripilus lineatus</name>
    <dbReference type="NCBI Taxonomy" id="2056292"/>
    <lineage>
        <taxon>Eukaryota</taxon>
        <taxon>Fungi</taxon>
        <taxon>Dikarya</taxon>
        <taxon>Basidiomycota</taxon>
        <taxon>Agaricomycotina</taxon>
        <taxon>Agaricomycetes</taxon>
        <taxon>Polyporales</taxon>
        <taxon>Meripilaceae</taxon>
        <taxon>Meripilus</taxon>
    </lineage>
</organism>
<dbReference type="Proteomes" id="UP001212997">
    <property type="component" value="Unassembled WGS sequence"/>
</dbReference>
<dbReference type="AlphaFoldDB" id="A0AAD5V685"/>